<protein>
    <submittedName>
        <fullName evidence="1">Uncharacterized protein</fullName>
    </submittedName>
</protein>
<sequence>MLKKFHAYLYLGWHFWLHILSKLFFLYRPGGLERVNQNFEPEGLTPLTEAEREMMTKWQRCIGCGLCEAVCPQLSVIPEYAKNTRLMGPQLIAESAMRDLSRADLALPSAEALAKVDGDTLEAICPVDIPLNDLAHFLIRLDASTRKDSKTAPKQLKA</sequence>
<evidence type="ECO:0000313" key="2">
    <source>
        <dbReference type="Proteomes" id="UP000249799"/>
    </source>
</evidence>
<accession>A0A2Z4FIC0</accession>
<dbReference type="Pfam" id="PF00037">
    <property type="entry name" value="Fer4"/>
    <property type="match status" value="1"/>
</dbReference>
<organism evidence="1 2">
    <name type="scientific">Bradymonas sediminis</name>
    <dbReference type="NCBI Taxonomy" id="1548548"/>
    <lineage>
        <taxon>Bacteria</taxon>
        <taxon>Deltaproteobacteria</taxon>
        <taxon>Bradymonadales</taxon>
        <taxon>Bradymonadaceae</taxon>
        <taxon>Bradymonas</taxon>
    </lineage>
</organism>
<dbReference type="InterPro" id="IPR009051">
    <property type="entry name" value="Helical_ferredxn"/>
</dbReference>
<dbReference type="AlphaFoldDB" id="A0A2Z4FIC0"/>
<name>A0A2Z4FIC0_9DELT</name>
<dbReference type="PROSITE" id="PS51379">
    <property type="entry name" value="4FE4S_FER_2"/>
    <property type="match status" value="1"/>
</dbReference>
<dbReference type="KEGG" id="bsed:DN745_03380"/>
<dbReference type="InterPro" id="IPR017900">
    <property type="entry name" value="4Fe4S_Fe_S_CS"/>
</dbReference>
<dbReference type="Proteomes" id="UP000249799">
    <property type="component" value="Chromosome"/>
</dbReference>
<proteinExistence type="predicted"/>
<reference evidence="1 2" key="1">
    <citation type="submission" date="2018-06" db="EMBL/GenBank/DDBJ databases">
        <title>Lujinxingia sediminis gen. nov. sp. nov., a new facultative anaerobic member of the class Deltaproteobacteria, and proposal of Lujinxingaceae fam. nov.</title>
        <authorList>
            <person name="Guo L.-Y."/>
            <person name="Li C.-M."/>
            <person name="Wang S."/>
            <person name="Du Z.-J."/>
        </authorList>
    </citation>
    <scope>NUCLEOTIDE SEQUENCE [LARGE SCALE GENOMIC DNA]</scope>
    <source>
        <strain evidence="1 2">FA350</strain>
    </source>
</reference>
<dbReference type="Gene3D" id="1.10.1060.10">
    <property type="entry name" value="Alpha-helical ferredoxin"/>
    <property type="match status" value="1"/>
</dbReference>
<dbReference type="RefSeq" id="WP_111332184.1">
    <property type="nucleotide sequence ID" value="NZ_CP030032.1"/>
</dbReference>
<dbReference type="InterPro" id="IPR017896">
    <property type="entry name" value="4Fe4S_Fe-S-bd"/>
</dbReference>
<dbReference type="SUPFAM" id="SSF46548">
    <property type="entry name" value="alpha-helical ferredoxin"/>
    <property type="match status" value="1"/>
</dbReference>
<evidence type="ECO:0000313" key="1">
    <source>
        <dbReference type="EMBL" id="AWV88438.1"/>
    </source>
</evidence>
<dbReference type="OrthoDB" id="9758182at2"/>
<keyword evidence="2" id="KW-1185">Reference proteome</keyword>
<gene>
    <name evidence="1" type="ORF">DN745_03380</name>
</gene>
<dbReference type="PROSITE" id="PS00198">
    <property type="entry name" value="4FE4S_FER_1"/>
    <property type="match status" value="1"/>
</dbReference>
<dbReference type="EMBL" id="CP030032">
    <property type="protein sequence ID" value="AWV88438.1"/>
    <property type="molecule type" value="Genomic_DNA"/>
</dbReference>
<dbReference type="GO" id="GO:0051536">
    <property type="term" value="F:iron-sulfur cluster binding"/>
    <property type="evidence" value="ECO:0007669"/>
    <property type="project" value="InterPro"/>
</dbReference>